<evidence type="ECO:0000256" key="1">
    <source>
        <dbReference type="SAM" id="MobiDB-lite"/>
    </source>
</evidence>
<feature type="non-terminal residue" evidence="2">
    <location>
        <position position="1"/>
    </location>
</feature>
<comment type="caution">
    <text evidence="2">The sequence shown here is derived from an EMBL/GenBank/DDBJ whole genome shotgun (WGS) entry which is preliminary data.</text>
</comment>
<protein>
    <submittedName>
        <fullName evidence="2">Uncharacterized protein</fullName>
    </submittedName>
</protein>
<dbReference type="Proteomes" id="UP001432322">
    <property type="component" value="Unassembled WGS sequence"/>
</dbReference>
<evidence type="ECO:0000313" key="2">
    <source>
        <dbReference type="EMBL" id="GMT24026.1"/>
    </source>
</evidence>
<dbReference type="AlphaFoldDB" id="A0AAV5VWW4"/>
<dbReference type="EMBL" id="BTSY01000004">
    <property type="protein sequence ID" value="GMT24026.1"/>
    <property type="molecule type" value="Genomic_DNA"/>
</dbReference>
<evidence type="ECO:0000313" key="3">
    <source>
        <dbReference type="Proteomes" id="UP001432322"/>
    </source>
</evidence>
<sequence>RTTAYFDDRENEETNKMIEVSKTIREEELRREEGRGMATSRSASLTSRKSWKSGGFSARSVEELQVEDEPSVNEWYEEQMAYMRESIADEEEFERREVEQNRDDDFKLVYEDHSFESDKILR</sequence>
<accession>A0AAV5VWW4</accession>
<feature type="non-terminal residue" evidence="2">
    <location>
        <position position="122"/>
    </location>
</feature>
<name>A0AAV5VWW4_9BILA</name>
<proteinExistence type="predicted"/>
<keyword evidence="3" id="KW-1185">Reference proteome</keyword>
<feature type="region of interest" description="Disordered" evidence="1">
    <location>
        <begin position="27"/>
        <end position="52"/>
    </location>
</feature>
<organism evidence="2 3">
    <name type="scientific">Pristionchus fissidentatus</name>
    <dbReference type="NCBI Taxonomy" id="1538716"/>
    <lineage>
        <taxon>Eukaryota</taxon>
        <taxon>Metazoa</taxon>
        <taxon>Ecdysozoa</taxon>
        <taxon>Nematoda</taxon>
        <taxon>Chromadorea</taxon>
        <taxon>Rhabditida</taxon>
        <taxon>Rhabditina</taxon>
        <taxon>Diplogasteromorpha</taxon>
        <taxon>Diplogasteroidea</taxon>
        <taxon>Neodiplogasteridae</taxon>
        <taxon>Pristionchus</taxon>
    </lineage>
</organism>
<reference evidence="2" key="1">
    <citation type="submission" date="2023-10" db="EMBL/GenBank/DDBJ databases">
        <title>Genome assembly of Pristionchus species.</title>
        <authorList>
            <person name="Yoshida K."/>
            <person name="Sommer R.J."/>
        </authorList>
    </citation>
    <scope>NUCLEOTIDE SEQUENCE</scope>
    <source>
        <strain evidence="2">RS5133</strain>
    </source>
</reference>
<feature type="compositionally biased region" description="Polar residues" evidence="1">
    <location>
        <begin position="39"/>
        <end position="48"/>
    </location>
</feature>
<gene>
    <name evidence="2" type="ORF">PFISCL1PPCAC_15323</name>
</gene>